<dbReference type="InterPro" id="IPR013785">
    <property type="entry name" value="Aldolase_TIM"/>
</dbReference>
<dbReference type="SUPFAM" id="SSF102114">
    <property type="entry name" value="Radical SAM enzymes"/>
    <property type="match status" value="1"/>
</dbReference>
<comment type="caution">
    <text evidence="6">The sequence shown here is derived from an EMBL/GenBank/DDBJ whole genome shotgun (WGS) entry which is preliminary data.</text>
</comment>
<dbReference type="GO" id="GO:0046872">
    <property type="term" value="F:metal ion binding"/>
    <property type="evidence" value="ECO:0007669"/>
    <property type="project" value="UniProtKB-KW"/>
</dbReference>
<keyword evidence="4" id="KW-0411">Iron-sulfur</keyword>
<dbReference type="Pfam" id="PF04055">
    <property type="entry name" value="Radical_SAM"/>
    <property type="match status" value="1"/>
</dbReference>
<dbReference type="EMBL" id="SGBC01000003">
    <property type="protein sequence ID" value="RZD16145.1"/>
    <property type="molecule type" value="Genomic_DNA"/>
</dbReference>
<dbReference type="GO" id="GO:0051536">
    <property type="term" value="F:iron-sulfur cluster binding"/>
    <property type="evidence" value="ECO:0007669"/>
    <property type="project" value="UniProtKB-KW"/>
</dbReference>
<dbReference type="GO" id="GO:0003824">
    <property type="term" value="F:catalytic activity"/>
    <property type="evidence" value="ECO:0007669"/>
    <property type="project" value="InterPro"/>
</dbReference>
<evidence type="ECO:0000313" key="6">
    <source>
        <dbReference type="EMBL" id="RZD16145.1"/>
    </source>
</evidence>
<dbReference type="SFLD" id="SFLDG01067">
    <property type="entry name" value="SPASM/twitch_domain_containing"/>
    <property type="match status" value="1"/>
</dbReference>
<keyword evidence="1" id="KW-0949">S-adenosyl-L-methionine</keyword>
<dbReference type="PANTHER" id="PTHR43524">
    <property type="entry name" value="RADICAL SAM SUPERFAMILY PROTEIN"/>
    <property type="match status" value="1"/>
</dbReference>
<dbReference type="InterPro" id="IPR007197">
    <property type="entry name" value="rSAM"/>
</dbReference>
<keyword evidence="3" id="KW-0408">Iron</keyword>
<protein>
    <submittedName>
        <fullName evidence="6">Radical SAM protein</fullName>
    </submittedName>
</protein>
<evidence type="ECO:0000313" key="7">
    <source>
        <dbReference type="Proteomes" id="UP000316562"/>
    </source>
</evidence>
<name>A0A519BFU7_ACIG2</name>
<organism evidence="6 7">
    <name type="scientific">Acididesulfobacter guangdongensis</name>
    <dbReference type="NCBI Taxonomy" id="2597225"/>
    <lineage>
        <taxon>Bacteria</taxon>
        <taxon>Deltaproteobacteria</taxon>
        <taxon>Candidatus Acidulodesulfobacterales</taxon>
        <taxon>Candidatus Acididesulfobacter</taxon>
    </lineage>
</organism>
<evidence type="ECO:0000259" key="5">
    <source>
        <dbReference type="PROSITE" id="PS51918"/>
    </source>
</evidence>
<proteinExistence type="predicted"/>
<dbReference type="PANTHER" id="PTHR43524:SF1">
    <property type="entry name" value="RADICAL SAM SUPERFAMILY PROTEIN"/>
    <property type="match status" value="1"/>
</dbReference>
<dbReference type="PROSITE" id="PS51918">
    <property type="entry name" value="RADICAL_SAM"/>
    <property type="match status" value="1"/>
</dbReference>
<dbReference type="Proteomes" id="UP000316562">
    <property type="component" value="Unassembled WGS sequence"/>
</dbReference>
<gene>
    <name evidence="6" type="ORF">EVJ46_08130</name>
</gene>
<dbReference type="InterPro" id="IPR058240">
    <property type="entry name" value="rSAM_sf"/>
</dbReference>
<evidence type="ECO:0000256" key="3">
    <source>
        <dbReference type="ARBA" id="ARBA00023004"/>
    </source>
</evidence>
<evidence type="ECO:0000256" key="2">
    <source>
        <dbReference type="ARBA" id="ARBA00022723"/>
    </source>
</evidence>
<dbReference type="Pfam" id="PF13186">
    <property type="entry name" value="SPASM"/>
    <property type="match status" value="1"/>
</dbReference>
<dbReference type="InterPro" id="IPR023885">
    <property type="entry name" value="4Fe4S-binding_SPASM_dom"/>
</dbReference>
<dbReference type="Gene3D" id="3.20.20.70">
    <property type="entry name" value="Aldolase class I"/>
    <property type="match status" value="1"/>
</dbReference>
<feature type="domain" description="Radical SAM core" evidence="5">
    <location>
        <begin position="101"/>
        <end position="313"/>
    </location>
</feature>
<keyword evidence="2" id="KW-0479">Metal-binding</keyword>
<dbReference type="CDD" id="cd21128">
    <property type="entry name" value="SPASM_rSAM"/>
    <property type="match status" value="1"/>
</dbReference>
<dbReference type="SFLD" id="SFLDS00029">
    <property type="entry name" value="Radical_SAM"/>
    <property type="match status" value="1"/>
</dbReference>
<evidence type="ECO:0000256" key="1">
    <source>
        <dbReference type="ARBA" id="ARBA00022691"/>
    </source>
</evidence>
<evidence type="ECO:0000256" key="4">
    <source>
        <dbReference type="ARBA" id="ARBA00023014"/>
    </source>
</evidence>
<reference evidence="6 7" key="1">
    <citation type="journal article" date="2019" name="ISME J.">
        <title>Insights into ecological role of a new deltaproteobacterial order Candidatus Acidulodesulfobacterales by metagenomics and metatranscriptomics.</title>
        <authorList>
            <person name="Tan S."/>
            <person name="Liu J."/>
            <person name="Fang Y."/>
            <person name="Hedlund B.P."/>
            <person name="Lian Z.H."/>
            <person name="Huang L.Y."/>
            <person name="Li J.T."/>
            <person name="Huang L.N."/>
            <person name="Li W.J."/>
            <person name="Jiang H.C."/>
            <person name="Dong H.L."/>
            <person name="Shu W.S."/>
        </authorList>
    </citation>
    <scope>NUCLEOTIDE SEQUENCE [LARGE SCALE GENOMIC DNA]</scope>
    <source>
        <strain evidence="6">AP2</strain>
    </source>
</reference>
<dbReference type="AlphaFoldDB" id="A0A519BFU7"/>
<accession>A0A519BFU7</accession>
<sequence length="491" mass="56236">MRQQTLAKNNQLKNYIIKKSLYLASNYIVPRLKDETIVKLSDKFNNFNAPAGKIFFDHIFVNLKRKLPYLSTNVKKKILDNFISNFLLLSGERRKAFIERNGYYPPLFYVISPSMHCNLKCYGCYSANYTKKDKLSYEKINQIIDEGKSYGIFFYTISGGEPFVRKDLIDIFKRNSDCYFQVYTNASLIDGKMAETLSELGNVFPAISVEGFEAETDERRGKGHFKKIVSAMNYLKDNGVLFGFSATATRFNNETIVSDEFIDFYIKQGCFLGWYFNYIPIGREPDVKLMPTAAQRDFRRKRVAEIRETKPIVVADFWNDGVLSHGCLSGGRVYLHINANGGVEPCVFAQFAADNVFDKTIEEVLNSMYFKAIRSEQMGIKNRLRPCMIIDHPHILRKVVAKGNAAATQEGGESIITDLKDDMDKYSSSYAEIADKVWSEEFGNGKYIIAKDGEKLALNEDEYYRRQLYPLEGGKNKKAKKQEDKTLSMSN</sequence>
<dbReference type="CDD" id="cd01335">
    <property type="entry name" value="Radical_SAM"/>
    <property type="match status" value="1"/>
</dbReference>